<dbReference type="Pfam" id="PF13310">
    <property type="entry name" value="Virulence_RhuM"/>
    <property type="match status" value="1"/>
</dbReference>
<protein>
    <recommendedName>
        <fullName evidence="3">Toxin Fic</fullName>
    </recommendedName>
</protein>
<dbReference type="InterPro" id="IPR011204">
    <property type="entry name" value="Virulence_RhuM-like"/>
</dbReference>
<dbReference type="PANTHER" id="PTHR35810">
    <property type="entry name" value="CYTOPLASMIC PROTEIN-RELATED"/>
    <property type="match status" value="1"/>
</dbReference>
<dbReference type="PATRIC" id="fig|1796491.3.peg.3428"/>
<dbReference type="AlphaFoldDB" id="A0A139BP35"/>
<name>A0A139BP35_9PROT</name>
<sequence length="349" mass="39676">MSKKREVSLVRSSAAEYLTFVAATGQGGVEAVFADENVWLTQKMMGQLYDVATHTINYHLKRVFADSELQEDAVIRNFRITAADGKSYDTRHYNLAAIIAVGYKVNSERAVQFRKWATGIVEEFAVKGFAMDDERLKSGGSVLTEKYFEEQLQRVREIRLSERKFYQKITDIYATAIDYDVTAQATQRFFATVQNKLHWAIHGQTAAELIQARADAEKANMGLTTWKDAPGGKIQKFDVVVAKNYLTEHEMAQLTRLVSAYLDVAEDMALRKIPLTMQDWETRLNRFLAAADREILQDAGRVTAEIARAHAESEFEKYRVAQDRLFESDFDRLVKQLEQDGKKNAGSSK</sequence>
<dbReference type="EMBL" id="LSLI01000149">
    <property type="protein sequence ID" value="KXS30754.1"/>
    <property type="molecule type" value="Genomic_DNA"/>
</dbReference>
<evidence type="ECO:0008006" key="3">
    <source>
        <dbReference type="Google" id="ProtNLM"/>
    </source>
</evidence>
<proteinExistence type="predicted"/>
<reference evidence="1 2" key="2">
    <citation type="submission" date="2016-03" db="EMBL/GenBank/DDBJ databases">
        <title>New uncultured bacterium of the family Gallionellaceae from acid mine drainage: description and reconstruction of genome based on metagenomic analysis of microbial community.</title>
        <authorList>
            <person name="Kadnikov V."/>
            <person name="Ivasenko D."/>
            <person name="Beletsky A."/>
            <person name="Mardanov A."/>
            <person name="Danilova E."/>
            <person name="Pimenov N."/>
            <person name="Karnachuk O."/>
            <person name="Ravin N."/>
        </authorList>
    </citation>
    <scope>NUCLEOTIDE SEQUENCE [LARGE SCALE GENOMIC DNA]</scope>
    <source>
        <strain evidence="1">ShG14-8</strain>
    </source>
</reference>
<reference evidence="1 2" key="1">
    <citation type="submission" date="2016-02" db="EMBL/GenBank/DDBJ databases">
        <authorList>
            <person name="Wen L."/>
            <person name="He K."/>
            <person name="Yang H."/>
        </authorList>
    </citation>
    <scope>NUCLEOTIDE SEQUENCE [LARGE SCALE GENOMIC DNA]</scope>
    <source>
        <strain evidence="1">ShG14-8</strain>
    </source>
</reference>
<organism evidence="1 2">
    <name type="scientific">Candidatus Gallionella acididurans</name>
    <dbReference type="NCBI Taxonomy" id="1796491"/>
    <lineage>
        <taxon>Bacteria</taxon>
        <taxon>Pseudomonadati</taxon>
        <taxon>Pseudomonadota</taxon>
        <taxon>Betaproteobacteria</taxon>
        <taxon>Nitrosomonadales</taxon>
        <taxon>Gallionellaceae</taxon>
        <taxon>Gallionella</taxon>
    </lineage>
</organism>
<comment type="caution">
    <text evidence="1">The sequence shown here is derived from an EMBL/GenBank/DDBJ whole genome shotgun (WGS) entry which is preliminary data.</text>
</comment>
<dbReference type="PANTHER" id="PTHR35810:SF1">
    <property type="entry name" value="CYTOPLASMIC PROTEIN"/>
    <property type="match status" value="1"/>
</dbReference>
<evidence type="ECO:0000313" key="1">
    <source>
        <dbReference type="EMBL" id="KXS30754.1"/>
    </source>
</evidence>
<dbReference type="PIRSF" id="PIRSF015268">
    <property type="entry name" value="Virulence_RhuM"/>
    <property type="match status" value="1"/>
</dbReference>
<evidence type="ECO:0000313" key="2">
    <source>
        <dbReference type="Proteomes" id="UP000070578"/>
    </source>
</evidence>
<gene>
    <name evidence="1" type="ORF">AWT59_3121</name>
</gene>
<dbReference type="Proteomes" id="UP000070578">
    <property type="component" value="Unassembled WGS sequence"/>
</dbReference>
<accession>A0A139BP35</accession>